<dbReference type="Proteomes" id="UP000029444">
    <property type="component" value="Unassembled WGS sequence"/>
</dbReference>
<organism evidence="2 3">
    <name type="scientific">Alcanivorax nanhaiticus</name>
    <dbReference type="NCBI Taxonomy" id="1177154"/>
    <lineage>
        <taxon>Bacteria</taxon>
        <taxon>Pseudomonadati</taxon>
        <taxon>Pseudomonadota</taxon>
        <taxon>Gammaproteobacteria</taxon>
        <taxon>Oceanospirillales</taxon>
        <taxon>Alcanivoracaceae</taxon>
        <taxon>Alcanivorax</taxon>
    </lineage>
</organism>
<accession>A0A095SHI3</accession>
<dbReference type="EMBL" id="ARXV01000014">
    <property type="protein sequence ID" value="KGD63809.1"/>
    <property type="molecule type" value="Genomic_DNA"/>
</dbReference>
<evidence type="ECO:0000313" key="3">
    <source>
        <dbReference type="Proteomes" id="UP000029444"/>
    </source>
</evidence>
<gene>
    <name evidence="2" type="ORF">Y5S_03016</name>
</gene>
<proteinExistence type="predicted"/>
<dbReference type="AlphaFoldDB" id="A0A095SHI3"/>
<dbReference type="InterPro" id="IPR010718">
    <property type="entry name" value="DUF1294"/>
</dbReference>
<name>A0A095SHI3_9GAMM</name>
<keyword evidence="1" id="KW-0472">Membrane</keyword>
<keyword evidence="1" id="KW-1133">Transmembrane helix</keyword>
<sequence>MKTQLGFSVAAVATFFAAMFWLSKGYTFFPFLLFAFALLSLVTLILYGVDKRAARLEKQRTPEKHLHLLALLGGWPGALVARPLFRHKTRKQPFTTIFWCTVLIGIAMMMTLLISEPAAPYRDWLDVEALQWRTGLQQWFDNRI</sequence>
<evidence type="ECO:0008006" key="4">
    <source>
        <dbReference type="Google" id="ProtNLM"/>
    </source>
</evidence>
<feature type="transmembrane region" description="Helical" evidence="1">
    <location>
        <begin position="96"/>
        <end position="114"/>
    </location>
</feature>
<keyword evidence="1" id="KW-0812">Transmembrane</keyword>
<dbReference type="STRING" id="1177154.Y5S_03016"/>
<evidence type="ECO:0000256" key="1">
    <source>
        <dbReference type="SAM" id="Phobius"/>
    </source>
</evidence>
<evidence type="ECO:0000313" key="2">
    <source>
        <dbReference type="EMBL" id="KGD63809.1"/>
    </source>
</evidence>
<feature type="transmembrane region" description="Helical" evidence="1">
    <location>
        <begin position="5"/>
        <end position="22"/>
    </location>
</feature>
<reference evidence="2 3" key="1">
    <citation type="submission" date="2012-09" db="EMBL/GenBank/DDBJ databases">
        <title>Genome Sequence of alkane-degrading Bacterium Alcanivorax sp. 19-m-6.</title>
        <authorList>
            <person name="Lai Q."/>
            <person name="Shao Z."/>
        </authorList>
    </citation>
    <scope>NUCLEOTIDE SEQUENCE [LARGE SCALE GENOMIC DNA]</scope>
    <source>
        <strain evidence="2 3">19-m-6</strain>
    </source>
</reference>
<protein>
    <recommendedName>
        <fullName evidence="4">DUF1294 domain-containing protein</fullName>
    </recommendedName>
</protein>
<dbReference type="Pfam" id="PF06961">
    <property type="entry name" value="DUF1294"/>
    <property type="match status" value="1"/>
</dbReference>
<keyword evidence="3" id="KW-1185">Reference proteome</keyword>
<feature type="transmembrane region" description="Helical" evidence="1">
    <location>
        <begin position="28"/>
        <end position="47"/>
    </location>
</feature>
<dbReference type="PATRIC" id="fig|1177154.3.peg.3057"/>
<dbReference type="RefSeq" id="WP_231552712.1">
    <property type="nucleotide sequence ID" value="NZ_ARXV01000014.1"/>
</dbReference>
<comment type="caution">
    <text evidence="2">The sequence shown here is derived from an EMBL/GenBank/DDBJ whole genome shotgun (WGS) entry which is preliminary data.</text>
</comment>
<dbReference type="eggNOG" id="COG3326">
    <property type="taxonomic scope" value="Bacteria"/>
</dbReference>